<dbReference type="InterPro" id="IPR001828">
    <property type="entry name" value="ANF_lig-bd_rcpt"/>
</dbReference>
<dbReference type="AlphaFoldDB" id="A0A087UVF4"/>
<dbReference type="SUPFAM" id="SSF53822">
    <property type="entry name" value="Periplasmic binding protein-like I"/>
    <property type="match status" value="1"/>
</dbReference>
<dbReference type="OMA" id="ASHEIRP"/>
<keyword evidence="2" id="KW-0812">Transmembrane</keyword>
<feature type="domain" description="Receptor ligand binding region" evidence="6">
    <location>
        <begin position="38"/>
        <end position="367"/>
    </location>
</feature>
<evidence type="ECO:0000256" key="1">
    <source>
        <dbReference type="ARBA" id="ARBA00004370"/>
    </source>
</evidence>
<feature type="signal peptide" evidence="5">
    <location>
        <begin position="1"/>
        <end position="19"/>
    </location>
</feature>
<dbReference type="Proteomes" id="UP000054359">
    <property type="component" value="Unassembled WGS sequence"/>
</dbReference>
<name>A0A087UVF4_STEMI</name>
<evidence type="ECO:0000313" key="8">
    <source>
        <dbReference type="Proteomes" id="UP000054359"/>
    </source>
</evidence>
<dbReference type="PANTHER" id="PTHR18966">
    <property type="entry name" value="IONOTROPIC GLUTAMATE RECEPTOR"/>
    <property type="match status" value="1"/>
</dbReference>
<dbReference type="InterPro" id="IPR028082">
    <property type="entry name" value="Peripla_BP_I"/>
</dbReference>
<dbReference type="InterPro" id="IPR015683">
    <property type="entry name" value="Ionotropic_Glu_rcpt"/>
</dbReference>
<evidence type="ECO:0000259" key="6">
    <source>
        <dbReference type="Pfam" id="PF01094"/>
    </source>
</evidence>
<feature type="chain" id="PRO_5001830912" evidence="5">
    <location>
        <begin position="20"/>
        <end position="367"/>
    </location>
</feature>
<comment type="subcellular location">
    <subcellularLocation>
        <location evidence="1">Membrane</location>
    </subcellularLocation>
</comment>
<dbReference type="Pfam" id="PF01094">
    <property type="entry name" value="ANF_receptor"/>
    <property type="match status" value="1"/>
</dbReference>
<dbReference type="STRING" id="407821.A0A087UVF4"/>
<evidence type="ECO:0000256" key="5">
    <source>
        <dbReference type="SAM" id="SignalP"/>
    </source>
</evidence>
<sequence>MELFGYSVILLLSTVLCWGLPGRINIGGVFEFDDAESEAVFRVAIDRLNRDESLLKTSRIITMVERIYSDDSFKASEICCGLLGKGVAAVFGRLPELVSMHMQSICDSLEVPFIDSRWDYWLKRDHLSINLYPHPNVLSSAFIHLINIWGWRDFFLVYEEDEAIVRMKEFLIEGEKALKEHLDVETEKSENKDPKWKIRMYQFNRTSSFRDTFWQIKRAVKLNKKLNYHIVLDVSRKNLYTALKAAQQVGMMTEDQKYLIVSLDLHTIDMEDFQHTKANITSFRLVQDEMPDFQNIMLEVNHRLSQRSHEPLKTLKTEAALIYDSVLLLSDALEQMNQAKNITSIPPVSCNSMNKGIDGTSLINFMK</sequence>
<keyword evidence="4" id="KW-0472">Membrane</keyword>
<evidence type="ECO:0000256" key="4">
    <source>
        <dbReference type="ARBA" id="ARBA00023136"/>
    </source>
</evidence>
<gene>
    <name evidence="7" type="ORF">X975_15908</name>
</gene>
<organism evidence="7 8">
    <name type="scientific">Stegodyphus mimosarum</name>
    <name type="common">African social velvet spider</name>
    <dbReference type="NCBI Taxonomy" id="407821"/>
    <lineage>
        <taxon>Eukaryota</taxon>
        <taxon>Metazoa</taxon>
        <taxon>Ecdysozoa</taxon>
        <taxon>Arthropoda</taxon>
        <taxon>Chelicerata</taxon>
        <taxon>Arachnida</taxon>
        <taxon>Araneae</taxon>
        <taxon>Araneomorphae</taxon>
        <taxon>Entelegynae</taxon>
        <taxon>Eresoidea</taxon>
        <taxon>Eresidae</taxon>
        <taxon>Stegodyphus</taxon>
    </lineage>
</organism>
<dbReference type="EMBL" id="KK121841">
    <property type="protein sequence ID" value="KFM81343.1"/>
    <property type="molecule type" value="Genomic_DNA"/>
</dbReference>
<keyword evidence="5" id="KW-0732">Signal</keyword>
<dbReference type="Gene3D" id="3.40.50.2300">
    <property type="match status" value="2"/>
</dbReference>
<evidence type="ECO:0000256" key="2">
    <source>
        <dbReference type="ARBA" id="ARBA00022692"/>
    </source>
</evidence>
<proteinExistence type="predicted"/>
<keyword evidence="3" id="KW-1133">Transmembrane helix</keyword>
<accession>A0A087UVF4</accession>
<dbReference type="GO" id="GO:0016020">
    <property type="term" value="C:membrane"/>
    <property type="evidence" value="ECO:0007669"/>
    <property type="project" value="UniProtKB-SubCell"/>
</dbReference>
<evidence type="ECO:0000313" key="7">
    <source>
        <dbReference type="EMBL" id="KFM81343.1"/>
    </source>
</evidence>
<reference evidence="7 8" key="1">
    <citation type="submission" date="2013-11" db="EMBL/GenBank/DDBJ databases">
        <title>Genome sequencing of Stegodyphus mimosarum.</title>
        <authorList>
            <person name="Bechsgaard J."/>
        </authorList>
    </citation>
    <scope>NUCLEOTIDE SEQUENCE [LARGE SCALE GENOMIC DNA]</scope>
</reference>
<feature type="non-terminal residue" evidence="7">
    <location>
        <position position="367"/>
    </location>
</feature>
<protein>
    <submittedName>
        <fullName evidence="7">Glutamate receptor, ionotropic kainate 2</fullName>
    </submittedName>
</protein>
<evidence type="ECO:0000256" key="3">
    <source>
        <dbReference type="ARBA" id="ARBA00022989"/>
    </source>
</evidence>
<keyword evidence="8" id="KW-1185">Reference proteome</keyword>
<keyword evidence="7" id="KW-0675">Receptor</keyword>
<dbReference type="OrthoDB" id="6419341at2759"/>